<gene>
    <name evidence="6" type="ORF">ACFSNC_14030</name>
</gene>
<name>A0ABW4YYV9_9HYPH</name>
<dbReference type="InterPro" id="IPR005119">
    <property type="entry name" value="LysR_subst-bd"/>
</dbReference>
<evidence type="ECO:0000256" key="3">
    <source>
        <dbReference type="ARBA" id="ARBA00023125"/>
    </source>
</evidence>
<dbReference type="InterPro" id="IPR000847">
    <property type="entry name" value="LysR_HTH_N"/>
</dbReference>
<evidence type="ECO:0000256" key="1">
    <source>
        <dbReference type="ARBA" id="ARBA00009437"/>
    </source>
</evidence>
<dbReference type="Pfam" id="PF00126">
    <property type="entry name" value="HTH_1"/>
    <property type="match status" value="1"/>
</dbReference>
<comment type="similarity">
    <text evidence="1">Belongs to the LysR transcriptional regulatory family.</text>
</comment>
<organism evidence="6 7">
    <name type="scientific">Ancylobacter oerskovii</name>
    <dbReference type="NCBI Taxonomy" id="459519"/>
    <lineage>
        <taxon>Bacteria</taxon>
        <taxon>Pseudomonadati</taxon>
        <taxon>Pseudomonadota</taxon>
        <taxon>Alphaproteobacteria</taxon>
        <taxon>Hyphomicrobiales</taxon>
        <taxon>Xanthobacteraceae</taxon>
        <taxon>Ancylobacter</taxon>
    </lineage>
</organism>
<dbReference type="PROSITE" id="PS50931">
    <property type="entry name" value="HTH_LYSR"/>
    <property type="match status" value="1"/>
</dbReference>
<dbReference type="Gene3D" id="3.40.190.10">
    <property type="entry name" value="Periplasmic binding protein-like II"/>
    <property type="match status" value="2"/>
</dbReference>
<evidence type="ECO:0000313" key="7">
    <source>
        <dbReference type="Proteomes" id="UP001597299"/>
    </source>
</evidence>
<dbReference type="RefSeq" id="WP_281418566.1">
    <property type="nucleotide sequence ID" value="NZ_JAHBGB010000027.1"/>
</dbReference>
<dbReference type="SUPFAM" id="SSF53850">
    <property type="entry name" value="Periplasmic binding protein-like II"/>
    <property type="match status" value="1"/>
</dbReference>
<protein>
    <submittedName>
        <fullName evidence="6">LysR family transcriptional regulator</fullName>
    </submittedName>
</protein>
<dbReference type="InterPro" id="IPR036388">
    <property type="entry name" value="WH-like_DNA-bd_sf"/>
</dbReference>
<dbReference type="Pfam" id="PF03466">
    <property type="entry name" value="LysR_substrate"/>
    <property type="match status" value="1"/>
</dbReference>
<keyword evidence="4" id="KW-0804">Transcription</keyword>
<feature type="domain" description="HTH lysR-type" evidence="5">
    <location>
        <begin position="13"/>
        <end position="70"/>
    </location>
</feature>
<dbReference type="InterPro" id="IPR050950">
    <property type="entry name" value="HTH-type_LysR_regulators"/>
</dbReference>
<dbReference type="SUPFAM" id="SSF46785">
    <property type="entry name" value="Winged helix' DNA-binding domain"/>
    <property type="match status" value="1"/>
</dbReference>
<keyword evidence="3" id="KW-0238">DNA-binding</keyword>
<dbReference type="PANTHER" id="PTHR30419:SF8">
    <property type="entry name" value="NITROGEN ASSIMILATION TRANSCRIPTIONAL ACTIVATOR-RELATED"/>
    <property type="match status" value="1"/>
</dbReference>
<proteinExistence type="inferred from homology"/>
<reference evidence="7" key="1">
    <citation type="journal article" date="2019" name="Int. J. Syst. Evol. Microbiol.">
        <title>The Global Catalogue of Microorganisms (GCM) 10K type strain sequencing project: providing services to taxonomists for standard genome sequencing and annotation.</title>
        <authorList>
            <consortium name="The Broad Institute Genomics Platform"/>
            <consortium name="The Broad Institute Genome Sequencing Center for Infectious Disease"/>
            <person name="Wu L."/>
            <person name="Ma J."/>
        </authorList>
    </citation>
    <scope>NUCLEOTIDE SEQUENCE [LARGE SCALE GENOMIC DNA]</scope>
    <source>
        <strain evidence="7">CCM 7435</strain>
    </source>
</reference>
<dbReference type="InterPro" id="IPR036390">
    <property type="entry name" value="WH_DNA-bd_sf"/>
</dbReference>
<evidence type="ECO:0000256" key="4">
    <source>
        <dbReference type="ARBA" id="ARBA00023163"/>
    </source>
</evidence>
<dbReference type="Proteomes" id="UP001597299">
    <property type="component" value="Unassembled WGS sequence"/>
</dbReference>
<dbReference type="PANTHER" id="PTHR30419">
    <property type="entry name" value="HTH-TYPE TRANSCRIPTIONAL REGULATOR YBHD"/>
    <property type="match status" value="1"/>
</dbReference>
<accession>A0ABW4YYV9</accession>
<evidence type="ECO:0000256" key="2">
    <source>
        <dbReference type="ARBA" id="ARBA00023015"/>
    </source>
</evidence>
<dbReference type="Gene3D" id="1.10.10.10">
    <property type="entry name" value="Winged helix-like DNA-binding domain superfamily/Winged helix DNA-binding domain"/>
    <property type="match status" value="1"/>
</dbReference>
<keyword evidence="2" id="KW-0805">Transcription regulation</keyword>
<comment type="caution">
    <text evidence="6">The sequence shown here is derived from an EMBL/GenBank/DDBJ whole genome shotgun (WGS) entry which is preliminary data.</text>
</comment>
<evidence type="ECO:0000259" key="5">
    <source>
        <dbReference type="PROSITE" id="PS50931"/>
    </source>
</evidence>
<sequence length="317" mass="34563">MQSDPGRNAFQQLRFRQLEMVRLLADTGSVRTTAGLMNVTAPALSKSLREVETLIGHELFIRSSRGVAPTPLGSEVARQARLLLHGLDALRDIKPETLGSERALLRLGTAPFVAWRIMPSVIERLRAADARLRVHLVEGRIIPLADQLLNGDLDAILTVMTPEALQVLGRAEFLLDQIHSERVVIICGPGHRWAGKRVSWPELATADWIMPPQTFTLRLTVQRTCLQAGAIPPEPVIESVNIPAVINYVKAGLGITAAFGSTVKDDLNSGALHLIRTDAELPTVPVGLAARRTPTIGQAMRTLRDAFERYAAAPSEA</sequence>
<dbReference type="CDD" id="cd05466">
    <property type="entry name" value="PBP2_LTTR_substrate"/>
    <property type="match status" value="1"/>
</dbReference>
<dbReference type="EMBL" id="JBHUHD010000001">
    <property type="protein sequence ID" value="MFD2141525.1"/>
    <property type="molecule type" value="Genomic_DNA"/>
</dbReference>
<evidence type="ECO:0000313" key="6">
    <source>
        <dbReference type="EMBL" id="MFD2141525.1"/>
    </source>
</evidence>
<keyword evidence="7" id="KW-1185">Reference proteome</keyword>